<comment type="caution">
    <text evidence="1">The sequence shown here is derived from an EMBL/GenBank/DDBJ whole genome shotgun (WGS) entry which is preliminary data.</text>
</comment>
<proteinExistence type="predicted"/>
<dbReference type="SFLD" id="SFLDS00029">
    <property type="entry name" value="Radical_SAM"/>
    <property type="match status" value="1"/>
</dbReference>
<protein>
    <recommendedName>
        <fullName evidence="3">Radical SAM protein</fullName>
    </recommendedName>
</protein>
<dbReference type="AlphaFoldDB" id="A0A396ADN1"/>
<dbReference type="SUPFAM" id="SSF102114">
    <property type="entry name" value="Radical SAM enzymes"/>
    <property type="match status" value="1"/>
</dbReference>
<evidence type="ECO:0000313" key="2">
    <source>
        <dbReference type="Proteomes" id="UP000266391"/>
    </source>
</evidence>
<dbReference type="GO" id="GO:0051536">
    <property type="term" value="F:iron-sulfur cluster binding"/>
    <property type="evidence" value="ECO:0007669"/>
    <property type="project" value="InterPro"/>
</dbReference>
<gene>
    <name evidence="1" type="ORF">DW813_12065</name>
</gene>
<dbReference type="Gene3D" id="3.30.750.210">
    <property type="match status" value="1"/>
</dbReference>
<reference evidence="1 2" key="1">
    <citation type="submission" date="2018-08" db="EMBL/GenBank/DDBJ databases">
        <title>A genome reference for cultivated species of the human gut microbiota.</title>
        <authorList>
            <person name="Zou Y."/>
            <person name="Xue W."/>
            <person name="Luo G."/>
        </authorList>
    </citation>
    <scope>NUCLEOTIDE SEQUENCE [LARGE SCALE GENOMIC DNA]</scope>
    <source>
        <strain evidence="1 2">AM32-8LB</strain>
    </source>
</reference>
<dbReference type="EMBL" id="QSIQ01000020">
    <property type="protein sequence ID" value="RHD01793.1"/>
    <property type="molecule type" value="Genomic_DNA"/>
</dbReference>
<dbReference type="InterPro" id="IPR058240">
    <property type="entry name" value="rSAM_sf"/>
</dbReference>
<dbReference type="InterPro" id="IPR007197">
    <property type="entry name" value="rSAM"/>
</dbReference>
<evidence type="ECO:0008006" key="3">
    <source>
        <dbReference type="Google" id="ProtNLM"/>
    </source>
</evidence>
<sequence length="131" mass="15056">MKNLFRQRLTDSSILGLGDSVNIDVLPLDYSILDDIVYKYPAGDNYFAYISRGCTNKCSFCAVPILGPEFCMTNNIVQQVKTIGEEFGEKKNLLCMNNITKNRLIDSSWKEQRKINTDAETIYKQLREKEE</sequence>
<dbReference type="GO" id="GO:0003824">
    <property type="term" value="F:catalytic activity"/>
    <property type="evidence" value="ECO:0007669"/>
    <property type="project" value="InterPro"/>
</dbReference>
<accession>A0A396ADN1</accession>
<evidence type="ECO:0000313" key="1">
    <source>
        <dbReference type="EMBL" id="RHD01793.1"/>
    </source>
</evidence>
<organism evidence="1 2">
    <name type="scientific">Roseburia inulinivorans</name>
    <dbReference type="NCBI Taxonomy" id="360807"/>
    <lineage>
        <taxon>Bacteria</taxon>
        <taxon>Bacillati</taxon>
        <taxon>Bacillota</taxon>
        <taxon>Clostridia</taxon>
        <taxon>Lachnospirales</taxon>
        <taxon>Lachnospiraceae</taxon>
        <taxon>Roseburia</taxon>
    </lineage>
</organism>
<dbReference type="Proteomes" id="UP000266391">
    <property type="component" value="Unassembled WGS sequence"/>
</dbReference>
<dbReference type="RefSeq" id="WP_118093308.1">
    <property type="nucleotide sequence ID" value="NZ_QSIQ01000020.1"/>
</dbReference>
<name>A0A396ADN1_9FIRM</name>